<dbReference type="Proteomes" id="UP000265703">
    <property type="component" value="Unassembled WGS sequence"/>
</dbReference>
<keyword evidence="2" id="KW-1185">Reference proteome</keyword>
<evidence type="ECO:0000313" key="2">
    <source>
        <dbReference type="Proteomes" id="UP000265703"/>
    </source>
</evidence>
<accession>A0A397S858</accession>
<reference evidence="1 2" key="1">
    <citation type="submission" date="2018-06" db="EMBL/GenBank/DDBJ databases">
        <title>Comparative genomics reveals the genomic features of Rhizophagus irregularis, R. cerebriforme, R. diaphanum and Gigaspora rosea, and their symbiotic lifestyle signature.</title>
        <authorList>
            <person name="Morin E."/>
            <person name="San Clemente H."/>
            <person name="Chen E.C.H."/>
            <person name="De La Providencia I."/>
            <person name="Hainaut M."/>
            <person name="Kuo A."/>
            <person name="Kohler A."/>
            <person name="Murat C."/>
            <person name="Tang N."/>
            <person name="Roy S."/>
            <person name="Loubradou J."/>
            <person name="Henrissat B."/>
            <person name="Grigoriev I.V."/>
            <person name="Corradi N."/>
            <person name="Roux C."/>
            <person name="Martin F.M."/>
        </authorList>
    </citation>
    <scope>NUCLEOTIDE SEQUENCE [LARGE SCALE GENOMIC DNA]</scope>
    <source>
        <strain evidence="1 2">DAOM 227022</strain>
    </source>
</reference>
<protein>
    <submittedName>
        <fullName evidence="1">Uncharacterized protein</fullName>
    </submittedName>
</protein>
<comment type="caution">
    <text evidence="1">The sequence shown here is derived from an EMBL/GenBank/DDBJ whole genome shotgun (WGS) entry which is preliminary data.</text>
</comment>
<organism evidence="1 2">
    <name type="scientific">Glomus cerebriforme</name>
    <dbReference type="NCBI Taxonomy" id="658196"/>
    <lineage>
        <taxon>Eukaryota</taxon>
        <taxon>Fungi</taxon>
        <taxon>Fungi incertae sedis</taxon>
        <taxon>Mucoromycota</taxon>
        <taxon>Glomeromycotina</taxon>
        <taxon>Glomeromycetes</taxon>
        <taxon>Glomerales</taxon>
        <taxon>Glomeraceae</taxon>
        <taxon>Glomus</taxon>
    </lineage>
</organism>
<proteinExistence type="predicted"/>
<gene>
    <name evidence="1" type="ORF">C1645_835246</name>
</gene>
<dbReference type="EMBL" id="QKYT01000658">
    <property type="protein sequence ID" value="RIA82523.1"/>
    <property type="molecule type" value="Genomic_DNA"/>
</dbReference>
<dbReference type="AlphaFoldDB" id="A0A397S858"/>
<evidence type="ECO:0000313" key="1">
    <source>
        <dbReference type="EMBL" id="RIA82523.1"/>
    </source>
</evidence>
<sequence length="200" mass="24029">MSNFLISNNFIECWQDNPEDRLDIQQNASEHLTGTEEINSNRLIEKFIRAGDEIITLYEKAKHNKELCDNAMAANLLIVWKRVENSFHVEDELSNMRNEIRQIKEFYLLFMEYLMINNFVNRIDVLTQKHMKFQSQKKTNYGFIRNEPLFDGKQYPKPVNAHTKKIKKYIIISRDECCFKEFSNNNNYHFSNQSQFEIRR</sequence>
<name>A0A397S858_9GLOM</name>